<dbReference type="GO" id="GO:0016757">
    <property type="term" value="F:glycosyltransferase activity"/>
    <property type="evidence" value="ECO:0007669"/>
    <property type="project" value="UniProtKB-KW"/>
</dbReference>
<name>A0AAD7UN37_9STRA</name>
<dbReference type="Proteomes" id="UP001230188">
    <property type="component" value="Unassembled WGS sequence"/>
</dbReference>
<evidence type="ECO:0000256" key="3">
    <source>
        <dbReference type="ARBA" id="ARBA00022679"/>
    </source>
</evidence>
<feature type="signal peptide" evidence="5">
    <location>
        <begin position="1"/>
        <end position="21"/>
    </location>
</feature>
<dbReference type="Gene3D" id="3.90.550.10">
    <property type="entry name" value="Spore Coat Polysaccharide Biosynthesis Protein SpsA, Chain A"/>
    <property type="match status" value="1"/>
</dbReference>
<evidence type="ECO:0008006" key="8">
    <source>
        <dbReference type="Google" id="ProtNLM"/>
    </source>
</evidence>
<dbReference type="Pfam" id="PF01501">
    <property type="entry name" value="Glyco_transf_8"/>
    <property type="match status" value="1"/>
</dbReference>
<evidence type="ECO:0000256" key="1">
    <source>
        <dbReference type="ARBA" id="ARBA00006351"/>
    </source>
</evidence>
<keyword evidence="5" id="KW-0732">Signal</keyword>
<sequence>MLSRFLLVSLVACSELETADSRKRKRATTSAKAKATTERRVAIPKSGASISTKVDRDREQRLKEYKLRERAFRSSKRSVYHAIPEKWGNGIWCEEPLASGDPFVVALASDEEDPLPIFAVINSTLSNAAEPHSLSFVVLVSKRARPGLAAIVRRYFTAGGGSNATGPRVSVCVGLEEQLRSRPAMRALAVLANSSRVKRKELLSAFNFAAFYLPHVVKAPRILYVDSDVIVRSDVGELAKMPMNGKPAAAVEDCTQHIFKYIDFQLAAAYRRAARVRAENLIRDGCGRVPPPTNGSRLLASPDCEPMPRPMPPNDTCVFNRGVLLLNRDVWLRDRLAEHIERHVIDFVHARGALFRSGVSQPPFLLALATNYERLDGEWNVRGLGRDAIGIPEWHDIAAETRRSYPGFVDFEHDLLGYMRIVAKSRRDSAAADASESVSSSSSPRGLSWREQLLESRPLDNPTPKSAETSYSILAALDAPPGTHRGAERPEKYKNHYPYVCPFAAHAKILHFNGEVKPWRMSARTVTHAEPSEGAICLWRDVSHARNHGHRFNVTHLLHGARHYRRNALPWCDKSVSACISSCALDWHRYVAGYVADLRRQRASPTK</sequence>
<dbReference type="AlphaFoldDB" id="A0AAD7UN37"/>
<organism evidence="6 7">
    <name type="scientific">Chrysophaeum taylorii</name>
    <dbReference type="NCBI Taxonomy" id="2483200"/>
    <lineage>
        <taxon>Eukaryota</taxon>
        <taxon>Sar</taxon>
        <taxon>Stramenopiles</taxon>
        <taxon>Ochrophyta</taxon>
        <taxon>Pelagophyceae</taxon>
        <taxon>Pelagomonadales</taxon>
        <taxon>Pelagomonadaceae</taxon>
        <taxon>Chrysophaeum</taxon>
    </lineage>
</organism>
<dbReference type="GO" id="GO:0005794">
    <property type="term" value="C:Golgi apparatus"/>
    <property type="evidence" value="ECO:0007669"/>
    <property type="project" value="TreeGrafter"/>
</dbReference>
<dbReference type="InterPro" id="IPR029044">
    <property type="entry name" value="Nucleotide-diphossugar_trans"/>
</dbReference>
<reference evidence="6" key="1">
    <citation type="submission" date="2023-01" db="EMBL/GenBank/DDBJ databases">
        <title>Metagenome sequencing of chrysophaentin producing Chrysophaeum taylorii.</title>
        <authorList>
            <person name="Davison J."/>
            <person name="Bewley C."/>
        </authorList>
    </citation>
    <scope>NUCLEOTIDE SEQUENCE</scope>
    <source>
        <strain evidence="6">NIES-1699</strain>
    </source>
</reference>
<dbReference type="PANTHER" id="PTHR13778">
    <property type="entry name" value="GLYCOSYLTRANSFERASE 8 DOMAIN-CONTAINING PROTEIN"/>
    <property type="match status" value="1"/>
</dbReference>
<dbReference type="InterPro" id="IPR050748">
    <property type="entry name" value="Glycosyltrans_8_dom-fam"/>
</dbReference>
<keyword evidence="7" id="KW-1185">Reference proteome</keyword>
<dbReference type="GO" id="GO:0046872">
    <property type="term" value="F:metal ion binding"/>
    <property type="evidence" value="ECO:0007669"/>
    <property type="project" value="UniProtKB-KW"/>
</dbReference>
<dbReference type="InterPro" id="IPR002495">
    <property type="entry name" value="Glyco_trans_8"/>
</dbReference>
<keyword evidence="2" id="KW-0328">Glycosyltransferase</keyword>
<dbReference type="SUPFAM" id="SSF53448">
    <property type="entry name" value="Nucleotide-diphospho-sugar transferases"/>
    <property type="match status" value="1"/>
</dbReference>
<feature type="chain" id="PRO_5042226107" description="Hexosyltransferase" evidence="5">
    <location>
        <begin position="22"/>
        <end position="607"/>
    </location>
</feature>
<dbReference type="PANTHER" id="PTHR13778:SF47">
    <property type="entry name" value="LIPOPOLYSACCHARIDE 1,3-GALACTOSYLTRANSFERASE"/>
    <property type="match status" value="1"/>
</dbReference>
<evidence type="ECO:0000256" key="2">
    <source>
        <dbReference type="ARBA" id="ARBA00022676"/>
    </source>
</evidence>
<accession>A0AAD7UN37</accession>
<keyword evidence="3" id="KW-0808">Transferase</keyword>
<protein>
    <recommendedName>
        <fullName evidence="8">Hexosyltransferase</fullName>
    </recommendedName>
</protein>
<evidence type="ECO:0000313" key="6">
    <source>
        <dbReference type="EMBL" id="KAJ8613414.1"/>
    </source>
</evidence>
<gene>
    <name evidence="6" type="ORF">CTAYLR_002277</name>
</gene>
<evidence type="ECO:0000256" key="4">
    <source>
        <dbReference type="ARBA" id="ARBA00022723"/>
    </source>
</evidence>
<comment type="similarity">
    <text evidence="1">Belongs to the glycosyltransferase 8 family.</text>
</comment>
<dbReference type="EMBL" id="JAQMWT010000029">
    <property type="protein sequence ID" value="KAJ8613414.1"/>
    <property type="molecule type" value="Genomic_DNA"/>
</dbReference>
<proteinExistence type="inferred from homology"/>
<keyword evidence="4" id="KW-0479">Metal-binding</keyword>
<comment type="caution">
    <text evidence="6">The sequence shown here is derived from an EMBL/GenBank/DDBJ whole genome shotgun (WGS) entry which is preliminary data.</text>
</comment>
<evidence type="ECO:0000256" key="5">
    <source>
        <dbReference type="SAM" id="SignalP"/>
    </source>
</evidence>
<evidence type="ECO:0000313" key="7">
    <source>
        <dbReference type="Proteomes" id="UP001230188"/>
    </source>
</evidence>